<dbReference type="InterPro" id="IPR054568">
    <property type="entry name" value="NNH3"/>
</dbReference>
<organism evidence="2 3">
    <name type="scientific">Nostoc cycadae WK-1</name>
    <dbReference type="NCBI Taxonomy" id="1861711"/>
    <lineage>
        <taxon>Bacteria</taxon>
        <taxon>Bacillati</taxon>
        <taxon>Cyanobacteriota</taxon>
        <taxon>Cyanophyceae</taxon>
        <taxon>Nostocales</taxon>
        <taxon>Nostocaceae</taxon>
        <taxon>Nostoc</taxon>
    </lineage>
</organism>
<dbReference type="AlphaFoldDB" id="A0A2H6LPA6"/>
<feature type="domain" description="NACHT N-terminal Helical" evidence="1">
    <location>
        <begin position="21"/>
        <end position="224"/>
    </location>
</feature>
<name>A0A2H6LPA6_9NOSO</name>
<dbReference type="Pfam" id="PF22735">
    <property type="entry name" value="NNH3"/>
    <property type="match status" value="1"/>
</dbReference>
<dbReference type="SUPFAM" id="SSF141571">
    <property type="entry name" value="Pentapeptide repeat-like"/>
    <property type="match status" value="1"/>
</dbReference>
<dbReference type="EMBL" id="BDGE01000095">
    <property type="protein sequence ID" value="GBE95050.1"/>
    <property type="molecule type" value="Genomic_DNA"/>
</dbReference>
<dbReference type="PANTHER" id="PTHR14136:SF17">
    <property type="entry name" value="BTB_POZ DOMAIN-CONTAINING PROTEIN KCTD9"/>
    <property type="match status" value="1"/>
</dbReference>
<dbReference type="InterPro" id="IPR027417">
    <property type="entry name" value="P-loop_NTPase"/>
</dbReference>
<proteinExistence type="predicted"/>
<dbReference type="PANTHER" id="PTHR14136">
    <property type="entry name" value="BTB_POZ DOMAIN-CONTAINING PROTEIN KCTD9"/>
    <property type="match status" value="1"/>
</dbReference>
<evidence type="ECO:0000259" key="1">
    <source>
        <dbReference type="Pfam" id="PF22735"/>
    </source>
</evidence>
<evidence type="ECO:0000313" key="3">
    <source>
        <dbReference type="Proteomes" id="UP000236527"/>
    </source>
</evidence>
<evidence type="ECO:0000313" key="2">
    <source>
        <dbReference type="EMBL" id="GBE95050.1"/>
    </source>
</evidence>
<comment type="caution">
    <text evidence="2">The sequence shown here is derived from an EMBL/GenBank/DDBJ whole genome shotgun (WGS) entry which is preliminary data.</text>
</comment>
<dbReference type="InterPro" id="IPR051082">
    <property type="entry name" value="Pentapeptide-BTB/POZ_domain"/>
</dbReference>
<dbReference type="Gene3D" id="3.40.50.300">
    <property type="entry name" value="P-loop containing nucleotide triphosphate hydrolases"/>
    <property type="match status" value="1"/>
</dbReference>
<dbReference type="Pfam" id="PF00805">
    <property type="entry name" value="Pentapeptide"/>
    <property type="match status" value="3"/>
</dbReference>
<accession>A0A2H6LPA6</accession>
<protein>
    <submittedName>
        <fullName evidence="2">Pentapeptide repeat-containing protein</fullName>
    </submittedName>
</protein>
<dbReference type="SUPFAM" id="SSF52540">
    <property type="entry name" value="P-loop containing nucleoside triphosphate hydrolases"/>
    <property type="match status" value="1"/>
</dbReference>
<dbReference type="Proteomes" id="UP000236527">
    <property type="component" value="Unassembled WGS sequence"/>
</dbReference>
<sequence length="943" mass="107714">MSSKTGILIKQPVSILNKRLNVNFGSFFTALAKTAANAATANLGNVPENVIEMGAAIGLAKEPGEIAWLLIFRALTQAMAGLVDDSQDLFKQIDNHDIEIIVKHRLETCLQKLEDTELTIDQNFFNHPEELAIVAAVKTPFRQWLEDIVETPAQAEAISDRLPMEFVYALHNEWKQHSDKYAVLQNELNTPFVKAGEREKTWQRYSTWLQKQINERMFSEAFSLEQVYISPRAYYERKIEGNDDDDLESRLKDYYKQGQDYERIVVNLQDELQIWVDQADKNDAIRVISGGPGSGKSSFSKVFAATQAKKGKIKILFIPLHLFDPEDDLVNSVGKFINNLRDIPLPPNPLISENFVSQLLIIFDGLDELAMQGNIAEEIAQKFINEVERQVNSFNNSQTRLLVLISGRELVVQKNKSEFRKQKQILQILPYFVDEKEKRRHNYIDTQNLLKEDQREIWWCQYGKASGLGYPGLPEELDNGHLREITSQPLLNYLVALSFARGAVNFAKDSNLNEIYADLITAVYQRVWAKDNPIIKGVEEKDFVRILESIAVSAWHGGDVRITTIKEIENNCDSYILDRVFHVFKQDRKASLTRLLTAFYFRQNGVKGREETFEFTHKSFGEYLAAKRIVRELALIYKKLQANKEDPDDGWNKQEALVRWARLCGLTAMDQYIFNFIVDEIQLQQDKYQIDVAEWQQTMCDLISYMLKNEMPMEKLQLRTFQEANRQARNAEEALLFVLNACARVTQEISKIDRPSPEAFGNWISRLQRQRINFNGDISCLDCLSFLDLEDCVLILKDFFNANLQGANIQRANLQRANLEEANLQGANIQGANIQRANIQRANLETANLEEVNLKWAYLQNANLEGANLKWAELEGADLAYVSLQEANLEGANIQRANLNNAYLVEANLTEANLTEANLTDANLTDANLTDANLRGTILEGKV</sequence>
<dbReference type="Gene3D" id="2.160.20.80">
    <property type="entry name" value="E3 ubiquitin-protein ligase SopA"/>
    <property type="match status" value="2"/>
</dbReference>
<reference evidence="3" key="1">
    <citation type="journal article" date="2018" name="Genome Announc.">
        <title>Draft Genome Sequence of the Nitrogen-Fixing and Hormogonia-Inducing Cyanobacterium Nostoc cycadae Strain WK-1, Isolated from the Coralloid Roots of Cycas revoluta.</title>
        <authorList>
            <person name="Kanesaki Y."/>
            <person name="Hirose M."/>
            <person name="Hirose Y."/>
            <person name="Fujisawa T."/>
            <person name="Nakamura Y."/>
            <person name="Watanabe S."/>
            <person name="Matsunaga S."/>
            <person name="Uchida H."/>
            <person name="Murakami A."/>
        </authorList>
    </citation>
    <scope>NUCLEOTIDE SEQUENCE [LARGE SCALE GENOMIC DNA]</scope>
    <source>
        <strain evidence="3">WK-1</strain>
    </source>
</reference>
<dbReference type="InterPro" id="IPR001646">
    <property type="entry name" value="5peptide_repeat"/>
</dbReference>
<gene>
    <name evidence="2" type="ORF">NCWK1_4832</name>
</gene>
<dbReference type="RefSeq" id="WP_103126586.1">
    <property type="nucleotide sequence ID" value="NZ_DF978442.1"/>
</dbReference>
<keyword evidence="3" id="KW-1185">Reference proteome</keyword>